<evidence type="ECO:0000313" key="2">
    <source>
        <dbReference type="EMBL" id="HIX58055.1"/>
    </source>
</evidence>
<evidence type="ECO:0000313" key="3">
    <source>
        <dbReference type="Proteomes" id="UP000886829"/>
    </source>
</evidence>
<dbReference type="AlphaFoldDB" id="A0A9D1WF31"/>
<name>A0A9D1WF31_9GAMM</name>
<comment type="caution">
    <text evidence="2">The sequence shown here is derived from an EMBL/GenBank/DDBJ whole genome shotgun (WGS) entry which is preliminary data.</text>
</comment>
<feature type="compositionally biased region" description="Low complexity" evidence="1">
    <location>
        <begin position="156"/>
        <end position="166"/>
    </location>
</feature>
<dbReference type="Proteomes" id="UP000886829">
    <property type="component" value="Unassembled WGS sequence"/>
</dbReference>
<feature type="region of interest" description="Disordered" evidence="1">
    <location>
        <begin position="248"/>
        <end position="272"/>
    </location>
</feature>
<feature type="compositionally biased region" description="Polar residues" evidence="1">
    <location>
        <begin position="167"/>
        <end position="177"/>
    </location>
</feature>
<gene>
    <name evidence="2" type="ORF">H9850_11415</name>
</gene>
<organism evidence="2 3">
    <name type="scientific">Candidatus Anaerobiospirillum pullistercoris</name>
    <dbReference type="NCBI Taxonomy" id="2838452"/>
    <lineage>
        <taxon>Bacteria</taxon>
        <taxon>Pseudomonadati</taxon>
        <taxon>Pseudomonadota</taxon>
        <taxon>Gammaproteobacteria</taxon>
        <taxon>Aeromonadales</taxon>
        <taxon>Succinivibrionaceae</taxon>
        <taxon>Anaerobiospirillum</taxon>
    </lineage>
</organism>
<accession>A0A9D1WF31</accession>
<protein>
    <submittedName>
        <fullName evidence="2">Uncharacterized protein</fullName>
    </submittedName>
</protein>
<evidence type="ECO:0000256" key="1">
    <source>
        <dbReference type="SAM" id="MobiDB-lite"/>
    </source>
</evidence>
<reference evidence="2" key="1">
    <citation type="journal article" date="2021" name="PeerJ">
        <title>Extensive microbial diversity within the chicken gut microbiome revealed by metagenomics and culture.</title>
        <authorList>
            <person name="Gilroy R."/>
            <person name="Ravi A."/>
            <person name="Getino M."/>
            <person name="Pursley I."/>
            <person name="Horton D.L."/>
            <person name="Alikhan N.F."/>
            <person name="Baker D."/>
            <person name="Gharbi K."/>
            <person name="Hall N."/>
            <person name="Watson M."/>
            <person name="Adriaenssens E.M."/>
            <person name="Foster-Nyarko E."/>
            <person name="Jarju S."/>
            <person name="Secka A."/>
            <person name="Antonio M."/>
            <person name="Oren A."/>
            <person name="Chaudhuri R.R."/>
            <person name="La Ragione R."/>
            <person name="Hildebrand F."/>
            <person name="Pallen M.J."/>
        </authorList>
    </citation>
    <scope>NUCLEOTIDE SEQUENCE</scope>
    <source>
        <strain evidence="2">USASDec5-558</strain>
    </source>
</reference>
<sequence length="868" mass="96246">MALLLFLTARAYELCAPQEATTAIGGGSTAPNSEAAQISTSTTTAPKVVTSAANTTGVSGGAGSETVSPQQQLRQLILQLKDTEAPLVGPRLHPNKASAYRDFFLEEDLFGFGFDANVTLEGTIIEFLQVLSSQNPNNPFHQNVALLSRPPVQAQTPVQAQATANPSQPAEVSQTDNGVAAGGNSASNVMEDQWSTLYMSGRRIMLRRLVLNNPYVDYINQRNDLNNEAKWELWSNLFIKGNQWEVSTSGSSLNVDDPDSESEEEDTENEQTRIRQFERKDLKYLSQIFNEFSEFASVLSLLRNWVMNTSSGEERLWSSRFMFPHGSSFLYPDLSATNLHITSNFMSGSGQTLFTFLQRSVFNPAAGISGKAGVDTNTSNDGQAANASWGVVLADGQKATALQLQAFVGRELCRRFFAPNPIEACARRISGPYLAEETFVENYLRLLGHTLNTKAGTNKFYAEKAKRKDKWPQTSFVNYSLKHTNYCPVRAHRVFGQTLEDFANILSMGLNTQELFQALGQISLLNFMVYGLEQSKGALAVGGGKANKCDINIIPVVNRSKQDRIRKCSVERCLANHELNTTAMPLYFKSHLKNLVKQAAPQLLRARSLSVAQITELFDYIRELFTFNSRGLHYMQLFVLQCVRKKRKSASASSDNFSLSGAELGAFKRRMRTTALGEGFDREELAQLNVTYNEIVEFCLHYMQQQDRSVVDYHRKLGRSIGLITTDLTVGHCYILSDELLRTLVMAVVGRSSHMALSQFLERLDQRYHIVIGPVEAKKYYAKGGPYFGSLRLLEMDDEFTKNARALREQLLRLGLLLPLSDYCDFVKNPFYHPDSAPQIAVPVAAAAVANTNAAANAVTAPAPVSSQ</sequence>
<dbReference type="EMBL" id="DXEV01000223">
    <property type="protein sequence ID" value="HIX58055.1"/>
    <property type="molecule type" value="Genomic_DNA"/>
</dbReference>
<proteinExistence type="predicted"/>
<reference evidence="2" key="2">
    <citation type="submission" date="2021-04" db="EMBL/GenBank/DDBJ databases">
        <authorList>
            <person name="Gilroy R."/>
        </authorList>
    </citation>
    <scope>NUCLEOTIDE SEQUENCE</scope>
    <source>
        <strain evidence="2">USASDec5-558</strain>
    </source>
</reference>
<feature type="region of interest" description="Disordered" evidence="1">
    <location>
        <begin position="156"/>
        <end position="186"/>
    </location>
</feature>
<feature type="compositionally biased region" description="Acidic residues" evidence="1">
    <location>
        <begin position="256"/>
        <end position="269"/>
    </location>
</feature>